<proteinExistence type="inferred from homology"/>
<keyword evidence="4" id="KW-1185">Reference proteome</keyword>
<evidence type="ECO:0000313" key="4">
    <source>
        <dbReference type="Proteomes" id="UP000095658"/>
    </source>
</evidence>
<name>A0A1E7DK34_9BACI</name>
<accession>A0A1E7DK34</accession>
<dbReference type="Proteomes" id="UP000095658">
    <property type="component" value="Unassembled WGS sequence"/>
</dbReference>
<organism evidence="3 4">
    <name type="scientific">Domibacillus iocasae</name>
    <dbReference type="NCBI Taxonomy" id="1714016"/>
    <lineage>
        <taxon>Bacteria</taxon>
        <taxon>Bacillati</taxon>
        <taxon>Bacillota</taxon>
        <taxon>Bacilli</taxon>
        <taxon>Bacillales</taxon>
        <taxon>Bacillaceae</taxon>
        <taxon>Domibacillus</taxon>
    </lineage>
</organism>
<reference evidence="3 4" key="1">
    <citation type="submission" date="2016-06" db="EMBL/GenBank/DDBJ databases">
        <title>Domibacillus iocasae genome sequencing.</title>
        <authorList>
            <person name="Verma A."/>
            <person name="Pal Y."/>
            <person name="Ojha A.K."/>
            <person name="Krishnamurthi S."/>
        </authorList>
    </citation>
    <scope>NUCLEOTIDE SEQUENCE [LARGE SCALE GENOMIC DNA]</scope>
    <source>
        <strain evidence="3 4">DSM 29979</strain>
    </source>
</reference>
<dbReference type="RefSeq" id="WP_069939847.1">
    <property type="nucleotide sequence ID" value="NZ_MAMP01000025.1"/>
</dbReference>
<comment type="caution">
    <text evidence="3">The sequence shown here is derived from an EMBL/GenBank/DDBJ whole genome shotgun (WGS) entry which is preliminary data.</text>
</comment>
<dbReference type="OrthoDB" id="2966001at2"/>
<comment type="similarity">
    <text evidence="1">Belongs to the DnaB/DnaD family.</text>
</comment>
<dbReference type="InterPro" id="IPR006343">
    <property type="entry name" value="DnaB/C_C"/>
</dbReference>
<evidence type="ECO:0000313" key="3">
    <source>
        <dbReference type="EMBL" id="OES43409.1"/>
    </source>
</evidence>
<dbReference type="EMBL" id="MAMP01000025">
    <property type="protein sequence ID" value="OES43409.1"/>
    <property type="molecule type" value="Genomic_DNA"/>
</dbReference>
<evidence type="ECO:0000259" key="2">
    <source>
        <dbReference type="Pfam" id="PF07261"/>
    </source>
</evidence>
<dbReference type="AlphaFoldDB" id="A0A1E7DK34"/>
<sequence>MASHSAAAYFKSIHPRQMIMHTTGKDSVSKMDMTVIADLNKRYHLPDEVVNVLVQYILLASLSLSHPSLFKIAMHWSRMNVATAEQAMNLVKKEHAKYKTLWMTDILHSKKKTGITVEMIRGAAYSNLTNEQLGAYIRELFSR</sequence>
<protein>
    <recommendedName>
        <fullName evidence="2">DnaB/C C-terminal domain-containing protein</fullName>
    </recommendedName>
</protein>
<dbReference type="Pfam" id="PF07261">
    <property type="entry name" value="DnaB_2"/>
    <property type="match status" value="1"/>
</dbReference>
<gene>
    <name evidence="3" type="ORF">BA724_13360</name>
</gene>
<evidence type="ECO:0000256" key="1">
    <source>
        <dbReference type="ARBA" id="ARBA00093462"/>
    </source>
</evidence>
<feature type="domain" description="DnaB/C C-terminal" evidence="2">
    <location>
        <begin position="28"/>
        <end position="88"/>
    </location>
</feature>
<dbReference type="STRING" id="1714016.BA724_13360"/>